<gene>
    <name evidence="2" type="ORF">CK510_30420</name>
</gene>
<evidence type="ECO:0000256" key="1">
    <source>
        <dbReference type="SAM" id="Phobius"/>
    </source>
</evidence>
<dbReference type="RefSeq" id="WP_095725124.1">
    <property type="nucleotide sequence ID" value="NZ_NTFS01000745.1"/>
</dbReference>
<dbReference type="AlphaFoldDB" id="A0A2A2T9W3"/>
<keyword evidence="1" id="KW-0812">Transmembrane</keyword>
<keyword evidence="3" id="KW-1185">Reference proteome</keyword>
<organism evidence="2 3">
    <name type="scientific">Brunnivagina elsteri CCALA 953</name>
    <dbReference type="NCBI Taxonomy" id="987040"/>
    <lineage>
        <taxon>Bacteria</taxon>
        <taxon>Bacillati</taxon>
        <taxon>Cyanobacteriota</taxon>
        <taxon>Cyanophyceae</taxon>
        <taxon>Nostocales</taxon>
        <taxon>Calotrichaceae</taxon>
        <taxon>Brunnivagina</taxon>
    </lineage>
</organism>
<protein>
    <submittedName>
        <fullName evidence="2">Uncharacterized protein</fullName>
    </submittedName>
</protein>
<keyword evidence="1" id="KW-1133">Transmembrane helix</keyword>
<dbReference type="EMBL" id="NTFS01000745">
    <property type="protein sequence ID" value="PAX45698.1"/>
    <property type="molecule type" value="Genomic_DNA"/>
</dbReference>
<name>A0A2A2T9W3_9CYAN</name>
<feature type="transmembrane region" description="Helical" evidence="1">
    <location>
        <begin position="62"/>
        <end position="89"/>
    </location>
</feature>
<keyword evidence="1" id="KW-0472">Membrane</keyword>
<dbReference type="OrthoDB" id="507643at2"/>
<evidence type="ECO:0000313" key="3">
    <source>
        <dbReference type="Proteomes" id="UP000218238"/>
    </source>
</evidence>
<dbReference type="Proteomes" id="UP000218238">
    <property type="component" value="Unassembled WGS sequence"/>
</dbReference>
<sequence>MLKRFCSQAFGTINVVVGVSSLAAIAIGMLTIFGSGGLLLLNKGGVKTIPEKQIKQTLQLGIGSTLLGTVGFVSAIVAAAGIASISYAVDGEEESVTSSPD</sequence>
<evidence type="ECO:0000313" key="2">
    <source>
        <dbReference type="EMBL" id="PAX45698.1"/>
    </source>
</evidence>
<proteinExistence type="predicted"/>
<accession>A0A2A2T9W3</accession>
<feature type="transmembrane region" description="Helical" evidence="1">
    <location>
        <begin position="12"/>
        <end position="41"/>
    </location>
</feature>
<comment type="caution">
    <text evidence="2">The sequence shown here is derived from an EMBL/GenBank/DDBJ whole genome shotgun (WGS) entry which is preliminary data.</text>
</comment>
<reference evidence="2 3" key="1">
    <citation type="submission" date="2017-08" db="EMBL/GenBank/DDBJ databases">
        <title>Draft genome sequence of filamentous cyanobacterium Calothrix elsteri CCALA 953.</title>
        <authorList>
            <person name="Gagunashvili A.N."/>
            <person name="Elster J."/>
            <person name="Andresson O.S."/>
        </authorList>
    </citation>
    <scope>NUCLEOTIDE SEQUENCE [LARGE SCALE GENOMIC DNA]</scope>
    <source>
        <strain evidence="2 3">CCALA 953</strain>
    </source>
</reference>